<dbReference type="AlphaFoldDB" id="B3RVJ5"/>
<dbReference type="HOGENOM" id="CLU_000134_54_2_1"/>
<keyword evidence="1" id="KW-0677">Repeat</keyword>
<keyword evidence="2" id="KW-0040">ANK repeat</keyword>
<gene>
    <name evidence="4" type="ORF">TRIADDRAFT_23713</name>
</gene>
<dbReference type="OMA" id="MVWQQLG"/>
<dbReference type="PANTHER" id="PTHR24179">
    <property type="entry name" value="PROTEIN PHOSPHATASE 1 REGULATORY SUBUNIT 12"/>
    <property type="match status" value="1"/>
</dbReference>
<feature type="repeat" description="ANK" evidence="2">
    <location>
        <begin position="120"/>
        <end position="152"/>
    </location>
</feature>
<sequence length="356" mass="39720">MSTAERYEYAKRRRREQLERYFAAVGNGQTTTDHNGQRSNNNNYNSRGLKITFKPDIILLDSAARNDIDEVRQLLEAKVNPNVANCDGLTALHQAVIDNCLEMCQLLINFGADVNALDKESWSPLHAACMCGHVDIAKLLIDNDADVVALNIDGLMPCDMAEDEPMVFYIDEVMESKGLNEESVMAIRNRAADQMLDDIKDAVRSGRDLEVTDEHGATALHIACANGYYDVAEYLLKNGAKVDKKDKDGWEPIHAAACWGQDGVLELLVKYGANVDAETNNYERPFDLSEDPDTKRLLTLLKRKAEQQLFARRSSSTSRPRSNSRSQAIKRLSISEKSKVSYSEAVAEAKLRSEAV</sequence>
<dbReference type="KEGG" id="tad:TRIADDRAFT_23713"/>
<dbReference type="PRINTS" id="PR01415">
    <property type="entry name" value="ANKYRIN"/>
</dbReference>
<dbReference type="InterPro" id="IPR051226">
    <property type="entry name" value="PP1_Regulatory_Subunit"/>
</dbReference>
<feature type="repeat" description="ANK" evidence="2">
    <location>
        <begin position="215"/>
        <end position="247"/>
    </location>
</feature>
<keyword evidence="5" id="KW-1185">Reference proteome</keyword>
<dbReference type="SUPFAM" id="SSF48403">
    <property type="entry name" value="Ankyrin repeat"/>
    <property type="match status" value="1"/>
</dbReference>
<feature type="repeat" description="ANK" evidence="2">
    <location>
        <begin position="248"/>
        <end position="280"/>
    </location>
</feature>
<organism evidence="4 5">
    <name type="scientific">Trichoplax adhaerens</name>
    <name type="common">Trichoplax reptans</name>
    <dbReference type="NCBI Taxonomy" id="10228"/>
    <lineage>
        <taxon>Eukaryota</taxon>
        <taxon>Metazoa</taxon>
        <taxon>Placozoa</taxon>
        <taxon>Uniplacotomia</taxon>
        <taxon>Trichoplacea</taxon>
        <taxon>Trichoplacidae</taxon>
        <taxon>Trichoplax</taxon>
    </lineage>
</organism>
<dbReference type="CTD" id="6753253"/>
<dbReference type="OrthoDB" id="19014at2759"/>
<dbReference type="Proteomes" id="UP000009022">
    <property type="component" value="Unassembled WGS sequence"/>
</dbReference>
<dbReference type="PROSITE" id="PS50297">
    <property type="entry name" value="ANK_REP_REGION"/>
    <property type="match status" value="4"/>
</dbReference>
<dbReference type="InParanoid" id="B3RVJ5"/>
<dbReference type="Pfam" id="PF12796">
    <property type="entry name" value="Ank_2"/>
    <property type="match status" value="2"/>
</dbReference>
<evidence type="ECO:0000256" key="3">
    <source>
        <dbReference type="SAM" id="MobiDB-lite"/>
    </source>
</evidence>
<dbReference type="InterPro" id="IPR002110">
    <property type="entry name" value="Ankyrin_rpt"/>
</dbReference>
<feature type="repeat" description="ANK" evidence="2">
    <location>
        <begin position="87"/>
        <end position="119"/>
    </location>
</feature>
<dbReference type="FunCoup" id="B3RVJ5">
    <property type="interactions" value="988"/>
</dbReference>
<dbReference type="FunFam" id="1.25.40.20:FF:000105">
    <property type="entry name" value="protein phosphatase 1 regulatory inhibitor subunit 16B"/>
    <property type="match status" value="1"/>
</dbReference>
<dbReference type="SMART" id="SM00248">
    <property type="entry name" value="ANK"/>
    <property type="match status" value="5"/>
</dbReference>
<proteinExistence type="predicted"/>
<evidence type="ECO:0000256" key="2">
    <source>
        <dbReference type="PROSITE-ProRule" id="PRU00023"/>
    </source>
</evidence>
<dbReference type="EMBL" id="DS985244">
    <property type="protein sequence ID" value="EDV25511.1"/>
    <property type="molecule type" value="Genomic_DNA"/>
</dbReference>
<dbReference type="PhylomeDB" id="B3RVJ5"/>
<name>B3RVJ5_TRIAD</name>
<feature type="region of interest" description="Disordered" evidence="3">
    <location>
        <begin position="311"/>
        <end position="330"/>
    </location>
</feature>
<dbReference type="InterPro" id="IPR036770">
    <property type="entry name" value="Ankyrin_rpt-contain_sf"/>
</dbReference>
<evidence type="ECO:0000313" key="5">
    <source>
        <dbReference type="Proteomes" id="UP000009022"/>
    </source>
</evidence>
<dbReference type="RefSeq" id="XP_002111544.1">
    <property type="nucleotide sequence ID" value="XM_002111508.1"/>
</dbReference>
<dbReference type="eggNOG" id="KOG0505">
    <property type="taxonomic scope" value="Eukaryota"/>
</dbReference>
<evidence type="ECO:0000313" key="4">
    <source>
        <dbReference type="EMBL" id="EDV25511.1"/>
    </source>
</evidence>
<dbReference type="GeneID" id="6753253"/>
<dbReference type="GO" id="GO:0005737">
    <property type="term" value="C:cytoplasm"/>
    <property type="evidence" value="ECO:0000318"/>
    <property type="project" value="GO_Central"/>
</dbReference>
<dbReference type="PANTHER" id="PTHR24179:SF29">
    <property type="entry name" value="LD46604P"/>
    <property type="match status" value="1"/>
</dbReference>
<feature type="compositionally biased region" description="Low complexity" evidence="3">
    <location>
        <begin position="312"/>
        <end position="326"/>
    </location>
</feature>
<dbReference type="GO" id="GO:0004857">
    <property type="term" value="F:enzyme inhibitor activity"/>
    <property type="evidence" value="ECO:0000318"/>
    <property type="project" value="GO_Central"/>
</dbReference>
<accession>B3RVJ5</accession>
<protein>
    <submittedName>
        <fullName evidence="4">Uncharacterized protein</fullName>
    </submittedName>
</protein>
<dbReference type="PROSITE" id="PS50088">
    <property type="entry name" value="ANK_REPEAT"/>
    <property type="match status" value="4"/>
</dbReference>
<evidence type="ECO:0000256" key="1">
    <source>
        <dbReference type="ARBA" id="ARBA00022737"/>
    </source>
</evidence>
<dbReference type="Gene3D" id="1.25.40.20">
    <property type="entry name" value="Ankyrin repeat-containing domain"/>
    <property type="match status" value="2"/>
</dbReference>
<dbReference type="GO" id="GO:0017020">
    <property type="term" value="F:myosin phosphatase regulator activity"/>
    <property type="evidence" value="ECO:0000318"/>
    <property type="project" value="GO_Central"/>
</dbReference>
<reference evidence="4 5" key="1">
    <citation type="journal article" date="2008" name="Nature">
        <title>The Trichoplax genome and the nature of placozoans.</title>
        <authorList>
            <person name="Srivastava M."/>
            <person name="Begovic E."/>
            <person name="Chapman J."/>
            <person name="Putnam N.H."/>
            <person name="Hellsten U."/>
            <person name="Kawashima T."/>
            <person name="Kuo A."/>
            <person name="Mitros T."/>
            <person name="Salamov A."/>
            <person name="Carpenter M.L."/>
            <person name="Signorovitch A.Y."/>
            <person name="Moreno M.A."/>
            <person name="Kamm K."/>
            <person name="Grimwood J."/>
            <person name="Schmutz J."/>
            <person name="Shapiro H."/>
            <person name="Grigoriev I.V."/>
            <person name="Buss L.W."/>
            <person name="Schierwater B."/>
            <person name="Dellaporta S.L."/>
            <person name="Rokhsar D.S."/>
        </authorList>
    </citation>
    <scope>NUCLEOTIDE SEQUENCE [LARGE SCALE GENOMIC DNA]</scope>
    <source>
        <strain evidence="4 5">Grell-BS-1999</strain>
    </source>
</reference>
<dbReference type="STRING" id="10228.B3RVJ5"/>